<dbReference type="AlphaFoldDB" id="A0A9Q0MQR6"/>
<organism evidence="4 5">
    <name type="scientific">Pseudolycoriella hygida</name>
    <dbReference type="NCBI Taxonomy" id="35572"/>
    <lineage>
        <taxon>Eukaryota</taxon>
        <taxon>Metazoa</taxon>
        <taxon>Ecdysozoa</taxon>
        <taxon>Arthropoda</taxon>
        <taxon>Hexapoda</taxon>
        <taxon>Insecta</taxon>
        <taxon>Pterygota</taxon>
        <taxon>Neoptera</taxon>
        <taxon>Endopterygota</taxon>
        <taxon>Diptera</taxon>
        <taxon>Nematocera</taxon>
        <taxon>Sciaroidea</taxon>
        <taxon>Sciaridae</taxon>
        <taxon>Pseudolycoriella</taxon>
    </lineage>
</organism>
<dbReference type="OrthoDB" id="1933717at2759"/>
<dbReference type="FunFam" id="3.40.50.720:FF:000047">
    <property type="entry name" value="NADP-dependent L-serine/L-allo-threonine dehydrogenase"/>
    <property type="match status" value="1"/>
</dbReference>
<evidence type="ECO:0000256" key="2">
    <source>
        <dbReference type="ARBA" id="ARBA00023002"/>
    </source>
</evidence>
<dbReference type="SUPFAM" id="SSF51735">
    <property type="entry name" value="NAD(P)-binding Rossmann-fold domains"/>
    <property type="match status" value="1"/>
</dbReference>
<evidence type="ECO:0000313" key="4">
    <source>
        <dbReference type="EMBL" id="KAJ6636260.1"/>
    </source>
</evidence>
<proteinExistence type="inferred from homology"/>
<evidence type="ECO:0000313" key="5">
    <source>
        <dbReference type="Proteomes" id="UP001151699"/>
    </source>
</evidence>
<dbReference type="PROSITE" id="PS00061">
    <property type="entry name" value="ADH_SHORT"/>
    <property type="match status" value="1"/>
</dbReference>
<comment type="similarity">
    <text evidence="1 3">Belongs to the short-chain dehydrogenases/reductases (SDR) family.</text>
</comment>
<keyword evidence="5" id="KW-1185">Reference proteome</keyword>
<dbReference type="PRINTS" id="PR00080">
    <property type="entry name" value="SDRFAMILY"/>
</dbReference>
<evidence type="ECO:0000256" key="3">
    <source>
        <dbReference type="RuleBase" id="RU000363"/>
    </source>
</evidence>
<dbReference type="Proteomes" id="UP001151699">
    <property type="component" value="Chromosome C"/>
</dbReference>
<dbReference type="PANTHER" id="PTHR43115:SF4">
    <property type="entry name" value="DEHYDROGENASE_REDUCTASE SDR FAMILY MEMBER 11"/>
    <property type="match status" value="1"/>
</dbReference>
<sequence>MERWEGKVAVVTGCTSGIGWAICAELCRSGMIVCGLARRKDKVEQLRASLFGAKGQLNAVECDITNEQSVKQAYAWIENALGGIDLLVNNAGVVSKFMLLDDNNTKDLKTMLDSNILALCVCTREAVKSMKRREVDGHVININSIFGHKINTCVPGTKPINGMYPACKYALTAITECLRQEILFLEMSTKITNISPGLVENDILTTAGSDNNELVKYMPRLKPESVAKAVVFAITADQDVLIQDIILKPMGEFL</sequence>
<protein>
    <submittedName>
        <fullName evidence="4">Farnesol dehydrogenase</fullName>
    </submittedName>
</protein>
<dbReference type="GO" id="GO:0016616">
    <property type="term" value="F:oxidoreductase activity, acting on the CH-OH group of donors, NAD or NADP as acceptor"/>
    <property type="evidence" value="ECO:0007669"/>
    <property type="project" value="UniProtKB-ARBA"/>
</dbReference>
<comment type="caution">
    <text evidence="4">The sequence shown here is derived from an EMBL/GenBank/DDBJ whole genome shotgun (WGS) entry which is preliminary data.</text>
</comment>
<dbReference type="PRINTS" id="PR00081">
    <property type="entry name" value="GDHRDH"/>
</dbReference>
<dbReference type="EMBL" id="WJQU01000004">
    <property type="protein sequence ID" value="KAJ6636260.1"/>
    <property type="molecule type" value="Genomic_DNA"/>
</dbReference>
<dbReference type="PANTHER" id="PTHR43115">
    <property type="entry name" value="DEHYDROGENASE/REDUCTASE SDR FAMILY MEMBER 11"/>
    <property type="match status" value="1"/>
</dbReference>
<keyword evidence="2" id="KW-0560">Oxidoreductase</keyword>
<dbReference type="InterPro" id="IPR002347">
    <property type="entry name" value="SDR_fam"/>
</dbReference>
<reference evidence="4" key="1">
    <citation type="submission" date="2022-07" db="EMBL/GenBank/DDBJ databases">
        <authorList>
            <person name="Trinca V."/>
            <person name="Uliana J.V.C."/>
            <person name="Torres T.T."/>
            <person name="Ward R.J."/>
            <person name="Monesi N."/>
        </authorList>
    </citation>
    <scope>NUCLEOTIDE SEQUENCE</scope>
    <source>
        <strain evidence="4">HSMRA1968</strain>
        <tissue evidence="4">Whole embryos</tissue>
    </source>
</reference>
<dbReference type="InterPro" id="IPR020904">
    <property type="entry name" value="Sc_DH/Rdtase_CS"/>
</dbReference>
<dbReference type="InterPro" id="IPR036291">
    <property type="entry name" value="NAD(P)-bd_dom_sf"/>
</dbReference>
<dbReference type="Pfam" id="PF00106">
    <property type="entry name" value="adh_short"/>
    <property type="match status" value="1"/>
</dbReference>
<accession>A0A9Q0MQR6</accession>
<evidence type="ECO:0000256" key="1">
    <source>
        <dbReference type="ARBA" id="ARBA00006484"/>
    </source>
</evidence>
<name>A0A9Q0MQR6_9DIPT</name>
<gene>
    <name evidence="4" type="primary">SDR-1_7</name>
    <name evidence="4" type="ORF">Bhyg_14848</name>
</gene>
<dbReference type="Gene3D" id="3.40.50.720">
    <property type="entry name" value="NAD(P)-binding Rossmann-like Domain"/>
    <property type="match status" value="1"/>
</dbReference>